<evidence type="ECO:0000313" key="4">
    <source>
        <dbReference type="EMBL" id="GEN24373.1"/>
    </source>
</evidence>
<reference evidence="5 6" key="1">
    <citation type="submission" date="2016-11" db="EMBL/GenBank/DDBJ databases">
        <authorList>
            <person name="Jaros S."/>
            <person name="Januszkiewicz K."/>
            <person name="Wedrychowicz H."/>
        </authorList>
    </citation>
    <scope>NUCLEOTIDE SEQUENCE [LARGE SCALE GENOMIC DNA]</scope>
    <source>
        <strain evidence="5 6">DSM 4740</strain>
    </source>
</reference>
<dbReference type="AlphaFoldDB" id="A0A1M6ZGT7"/>
<dbReference type="EMBL" id="BJXU01000091">
    <property type="protein sequence ID" value="GEN24373.1"/>
    <property type="molecule type" value="Genomic_DNA"/>
</dbReference>
<feature type="region of interest" description="Disordered" evidence="3">
    <location>
        <begin position="120"/>
        <end position="142"/>
    </location>
</feature>
<dbReference type="EMBL" id="FRCA01000001">
    <property type="protein sequence ID" value="SHL29584.1"/>
    <property type="molecule type" value="Genomic_DNA"/>
</dbReference>
<dbReference type="InterPro" id="IPR010131">
    <property type="entry name" value="MdtP/NodT-like"/>
</dbReference>
<dbReference type="PROSITE" id="PS51257">
    <property type="entry name" value="PROKAR_LIPOPROTEIN"/>
    <property type="match status" value="1"/>
</dbReference>
<proteinExistence type="inferred from homology"/>
<dbReference type="GO" id="GO:0015562">
    <property type="term" value="F:efflux transmembrane transporter activity"/>
    <property type="evidence" value="ECO:0007669"/>
    <property type="project" value="InterPro"/>
</dbReference>
<evidence type="ECO:0000313" key="5">
    <source>
        <dbReference type="EMBL" id="SHL29584.1"/>
    </source>
</evidence>
<protein>
    <submittedName>
        <fullName evidence="4">AdeC/adeK/oprM family multidrug efflux complex outer membrane factor</fullName>
    </submittedName>
    <submittedName>
        <fullName evidence="5">Outer membrane protein TolC</fullName>
    </submittedName>
</protein>
<evidence type="ECO:0000313" key="6">
    <source>
        <dbReference type="Proteomes" id="UP000184123"/>
    </source>
</evidence>
<dbReference type="STRING" id="44933.SAMN05660971_00106"/>
<evidence type="ECO:0000313" key="7">
    <source>
        <dbReference type="Proteomes" id="UP000321726"/>
    </source>
</evidence>
<keyword evidence="2" id="KW-0175">Coiled coil</keyword>
<dbReference type="PANTHER" id="PTHR30203">
    <property type="entry name" value="OUTER MEMBRANE CATION EFFLUX PROTEIN"/>
    <property type="match status" value="1"/>
</dbReference>
<accession>A0A1M6ZGT7</accession>
<dbReference type="Proteomes" id="UP000184123">
    <property type="component" value="Unassembled WGS sequence"/>
</dbReference>
<dbReference type="Proteomes" id="UP000321726">
    <property type="component" value="Unassembled WGS sequence"/>
</dbReference>
<dbReference type="Gene3D" id="1.20.1600.10">
    <property type="entry name" value="Outer membrane efflux proteins (OEP)"/>
    <property type="match status" value="1"/>
</dbReference>
<organism evidence="5 6">
    <name type="scientific">Halomonas cupida</name>
    <dbReference type="NCBI Taxonomy" id="44933"/>
    <lineage>
        <taxon>Bacteria</taxon>
        <taxon>Pseudomonadati</taxon>
        <taxon>Pseudomonadota</taxon>
        <taxon>Gammaproteobacteria</taxon>
        <taxon>Oceanospirillales</taxon>
        <taxon>Halomonadaceae</taxon>
        <taxon>Halomonas</taxon>
    </lineage>
</organism>
<feature type="coiled-coil region" evidence="2">
    <location>
        <begin position="201"/>
        <end position="270"/>
    </location>
</feature>
<dbReference type="RefSeq" id="WP_084541634.1">
    <property type="nucleotide sequence ID" value="NZ_BJXU01000091.1"/>
</dbReference>
<keyword evidence="7" id="KW-1185">Reference proteome</keyword>
<dbReference type="OrthoDB" id="9764652at2"/>
<feature type="compositionally biased region" description="Polar residues" evidence="3">
    <location>
        <begin position="120"/>
        <end position="140"/>
    </location>
</feature>
<evidence type="ECO:0000256" key="3">
    <source>
        <dbReference type="SAM" id="MobiDB-lite"/>
    </source>
</evidence>
<dbReference type="Pfam" id="PF02321">
    <property type="entry name" value="OEP"/>
    <property type="match status" value="1"/>
</dbReference>
<comment type="similarity">
    <text evidence="1">Belongs to the outer membrane factor (OMF) (TC 1.B.17) family.</text>
</comment>
<reference evidence="4 7" key="2">
    <citation type="submission" date="2019-07" db="EMBL/GenBank/DDBJ databases">
        <title>Whole genome shotgun sequence of Halomonas cupida NBRC 102219.</title>
        <authorList>
            <person name="Hosoyama A."/>
            <person name="Uohara A."/>
            <person name="Ohji S."/>
            <person name="Ichikawa N."/>
        </authorList>
    </citation>
    <scope>NUCLEOTIDE SEQUENCE [LARGE SCALE GENOMIC DNA]</scope>
    <source>
        <strain evidence="4 7">NBRC 102219</strain>
    </source>
</reference>
<name>A0A1M6ZGT7_9GAMM</name>
<evidence type="ECO:0000256" key="1">
    <source>
        <dbReference type="ARBA" id="ARBA00007613"/>
    </source>
</evidence>
<dbReference type="SUPFAM" id="SSF56954">
    <property type="entry name" value="Outer membrane efflux proteins (OEP)"/>
    <property type="match status" value="1"/>
</dbReference>
<gene>
    <name evidence="4" type="ORF">HCU01_23220</name>
    <name evidence="5" type="ORF">SAMN05660971_00106</name>
</gene>
<dbReference type="InterPro" id="IPR003423">
    <property type="entry name" value="OMP_efflux"/>
</dbReference>
<evidence type="ECO:0000256" key="2">
    <source>
        <dbReference type="SAM" id="Coils"/>
    </source>
</evidence>
<sequence>MVKILPYSRQGLPAGRKYCYGIACMVALSLAGCAVTPEPFTQHENSQRASDLLERYTADQEPVTAPIDLYTAMARAIKYNLDYRVELMETAARLQQLDVSRYDMLPRIVGSLNYNGRSNDAGSVSQSLLTGKTSLEPSTSSERESLAGDLALSWDVLDFGLSYVRAKQKADEVLQAEENKRRVVQRIVEDVRSAYWRAASAERLMARTQQLEERTQQALDMAQRQKANHLTSPMAALSYQRELLSIRQQLQQLTRELKVSKQQLAALMNLPPDTEYSIVVPARDLAWESLNMSYDDMLHLAVMNRPELHEVAYKLRSNEMEGTAVLLQTLPSLRLFAGANWSNDDFLYNSDWASWGAKASWNLLNVFRIPAEQQRIEAGGELLDARAQALTMAVATQVSVSRARYALRRKELETAQRYLTVQSSIEHQIEAGYRAESVSRQTWIREQMNTVVAEAKLDVALADLQSAYANVYTSMGIDAVDASMSADESVAELAGDLRHLWAGRGDALALAGDL</sequence>